<comment type="similarity">
    <text evidence="1">Belongs to the thioester dehydratase family. FabZ subfamily.</text>
</comment>
<dbReference type="PANTHER" id="PTHR30272">
    <property type="entry name" value="3-HYDROXYACYL-[ACYL-CARRIER-PROTEIN] DEHYDRATASE"/>
    <property type="match status" value="1"/>
</dbReference>
<dbReference type="Pfam" id="PF07977">
    <property type="entry name" value="FabA"/>
    <property type="match status" value="1"/>
</dbReference>
<proteinExistence type="inferred from homology"/>
<dbReference type="InterPro" id="IPR013114">
    <property type="entry name" value="FabA_FabZ"/>
</dbReference>
<organism evidence="3 4">
    <name type="scientific">Nocardia aurea</name>
    <dbReference type="NCBI Taxonomy" id="2144174"/>
    <lineage>
        <taxon>Bacteria</taxon>
        <taxon>Bacillati</taxon>
        <taxon>Actinomycetota</taxon>
        <taxon>Actinomycetes</taxon>
        <taxon>Mycobacteriales</taxon>
        <taxon>Nocardiaceae</taxon>
        <taxon>Nocardia</taxon>
    </lineage>
</organism>
<dbReference type="PANTHER" id="PTHR30272:SF1">
    <property type="entry name" value="3-HYDROXYACYL-[ACYL-CARRIER-PROTEIN] DEHYDRATASE"/>
    <property type="match status" value="1"/>
</dbReference>
<dbReference type="SUPFAM" id="SSF54637">
    <property type="entry name" value="Thioesterase/thiol ester dehydrase-isomerase"/>
    <property type="match status" value="1"/>
</dbReference>
<accession>A0ABV3G1Q3</accession>
<evidence type="ECO:0000313" key="3">
    <source>
        <dbReference type="EMBL" id="MEV0711612.1"/>
    </source>
</evidence>
<sequence length="150" mass="16257">MRFHLIDRIEAWEPMRHIAARKATSVYEDYWQDSPGGPVAPFGLVLEALCQAGAWLVLLSTEHRKRAALLNIGEVTVLRDAVPGDVLRMSAQVRSIGTRTAVVDGRVDVDGEPILTANGIMCGLIDADRLDDPADTARMAGVLLGRGPLD</sequence>
<dbReference type="EMBL" id="JBFAKC010000016">
    <property type="protein sequence ID" value="MEV0711612.1"/>
    <property type="molecule type" value="Genomic_DNA"/>
</dbReference>
<name>A0ABV3G1Q3_9NOCA</name>
<evidence type="ECO:0008006" key="5">
    <source>
        <dbReference type="Google" id="ProtNLM"/>
    </source>
</evidence>
<evidence type="ECO:0000256" key="1">
    <source>
        <dbReference type="ARBA" id="ARBA00009174"/>
    </source>
</evidence>
<dbReference type="RefSeq" id="WP_357788159.1">
    <property type="nucleotide sequence ID" value="NZ_JBFAKC010000016.1"/>
</dbReference>
<keyword evidence="4" id="KW-1185">Reference proteome</keyword>
<evidence type="ECO:0000256" key="2">
    <source>
        <dbReference type="ARBA" id="ARBA00023239"/>
    </source>
</evidence>
<gene>
    <name evidence="3" type="ORF">AB0I48_29050</name>
</gene>
<reference evidence="3 4" key="1">
    <citation type="submission" date="2024-06" db="EMBL/GenBank/DDBJ databases">
        <title>The Natural Products Discovery Center: Release of the First 8490 Sequenced Strains for Exploring Actinobacteria Biosynthetic Diversity.</title>
        <authorList>
            <person name="Kalkreuter E."/>
            <person name="Kautsar S.A."/>
            <person name="Yang D."/>
            <person name="Bader C.D."/>
            <person name="Teijaro C.N."/>
            <person name="Fluegel L."/>
            <person name="Davis C.M."/>
            <person name="Simpson J.R."/>
            <person name="Lauterbach L."/>
            <person name="Steele A.D."/>
            <person name="Gui C."/>
            <person name="Meng S."/>
            <person name="Li G."/>
            <person name="Viehrig K."/>
            <person name="Ye F."/>
            <person name="Su P."/>
            <person name="Kiefer A.F."/>
            <person name="Nichols A."/>
            <person name="Cepeda A.J."/>
            <person name="Yan W."/>
            <person name="Fan B."/>
            <person name="Jiang Y."/>
            <person name="Adhikari A."/>
            <person name="Zheng C.-J."/>
            <person name="Schuster L."/>
            <person name="Cowan T.M."/>
            <person name="Smanski M.J."/>
            <person name="Chevrette M.G."/>
            <person name="De Carvalho L.P.S."/>
            <person name="Shen B."/>
        </authorList>
    </citation>
    <scope>NUCLEOTIDE SEQUENCE [LARGE SCALE GENOMIC DNA]</scope>
    <source>
        <strain evidence="3 4">NPDC050403</strain>
    </source>
</reference>
<dbReference type="InterPro" id="IPR029069">
    <property type="entry name" value="HotDog_dom_sf"/>
</dbReference>
<evidence type="ECO:0000313" key="4">
    <source>
        <dbReference type="Proteomes" id="UP001551695"/>
    </source>
</evidence>
<protein>
    <recommendedName>
        <fullName evidence="5">3-hydroxylacyl-ACP dehydratase</fullName>
    </recommendedName>
</protein>
<dbReference type="Gene3D" id="3.10.129.10">
    <property type="entry name" value="Hotdog Thioesterase"/>
    <property type="match status" value="1"/>
</dbReference>
<comment type="caution">
    <text evidence="3">The sequence shown here is derived from an EMBL/GenBank/DDBJ whole genome shotgun (WGS) entry which is preliminary data.</text>
</comment>
<dbReference type="Proteomes" id="UP001551695">
    <property type="component" value="Unassembled WGS sequence"/>
</dbReference>
<keyword evidence="2" id="KW-0456">Lyase</keyword>